<dbReference type="EMBL" id="BRPK01000017">
    <property type="protein sequence ID" value="GLB44612.1"/>
    <property type="molecule type" value="Genomic_DNA"/>
</dbReference>
<name>A0A9P3Q0H5_LYOSH</name>
<evidence type="ECO:0000313" key="1">
    <source>
        <dbReference type="EMBL" id="GLB44612.1"/>
    </source>
</evidence>
<comment type="caution">
    <text evidence="1">The sequence shown here is derived from an EMBL/GenBank/DDBJ whole genome shotgun (WGS) entry which is preliminary data.</text>
</comment>
<gene>
    <name evidence="1" type="ORF">LshimejAT787_1702390</name>
</gene>
<sequence length="99" mass="11059">MDPWRSSVTFRSSQRLSGVNLLSPSVLGNINLRSTPCHTTLVRYRSTEVIDSHLREHQISYAVLSSQHITILIPVPPKGPAYILLITTSPQASYVEWAT</sequence>
<dbReference type="Proteomes" id="UP001063166">
    <property type="component" value="Unassembled WGS sequence"/>
</dbReference>
<protein>
    <submittedName>
        <fullName evidence="1">Uncharacterized protein</fullName>
    </submittedName>
</protein>
<evidence type="ECO:0000313" key="2">
    <source>
        <dbReference type="Proteomes" id="UP001063166"/>
    </source>
</evidence>
<keyword evidence="2" id="KW-1185">Reference proteome</keyword>
<proteinExistence type="predicted"/>
<organism evidence="1 2">
    <name type="scientific">Lyophyllum shimeji</name>
    <name type="common">Hon-shimeji</name>
    <name type="synonym">Tricholoma shimeji</name>
    <dbReference type="NCBI Taxonomy" id="47721"/>
    <lineage>
        <taxon>Eukaryota</taxon>
        <taxon>Fungi</taxon>
        <taxon>Dikarya</taxon>
        <taxon>Basidiomycota</taxon>
        <taxon>Agaricomycotina</taxon>
        <taxon>Agaricomycetes</taxon>
        <taxon>Agaricomycetidae</taxon>
        <taxon>Agaricales</taxon>
        <taxon>Tricholomatineae</taxon>
        <taxon>Lyophyllaceae</taxon>
        <taxon>Lyophyllum</taxon>
    </lineage>
</organism>
<accession>A0A9P3Q0H5</accession>
<reference evidence="1" key="1">
    <citation type="submission" date="2022-07" db="EMBL/GenBank/DDBJ databases">
        <title>The genome of Lyophyllum shimeji provides insight into the initial evolution of ectomycorrhizal fungal genome.</title>
        <authorList>
            <person name="Kobayashi Y."/>
            <person name="Shibata T."/>
            <person name="Hirakawa H."/>
            <person name="Shigenobu S."/>
            <person name="Nishiyama T."/>
            <person name="Yamada A."/>
            <person name="Hasebe M."/>
            <person name="Kawaguchi M."/>
        </authorList>
    </citation>
    <scope>NUCLEOTIDE SEQUENCE</scope>
    <source>
        <strain evidence="1">AT787</strain>
    </source>
</reference>
<dbReference type="AlphaFoldDB" id="A0A9P3Q0H5"/>